<sequence>MRYGYFAFDHRKTSVNDVDFAQIGFVEVNHALGGHQRFAEGLRPWAIDLLRTGRHEAGLFTFLYAATDARGTPGESIAELEIAWNGAGEIPATGQDALPAR</sequence>
<keyword evidence="2" id="KW-1185">Reference proteome</keyword>
<reference evidence="1 2" key="1">
    <citation type="submission" date="2019-06" db="EMBL/GenBank/DDBJ databases">
        <title>Sequencing the genomes of 1000 actinobacteria strains.</title>
        <authorList>
            <person name="Klenk H.-P."/>
        </authorList>
    </citation>
    <scope>NUCLEOTIDE SEQUENCE [LARGE SCALE GENOMIC DNA]</scope>
    <source>
        <strain evidence="1 2">DSM 45679</strain>
    </source>
</reference>
<dbReference type="EMBL" id="VFML01000001">
    <property type="protein sequence ID" value="TQJ03300.1"/>
    <property type="molecule type" value="Genomic_DNA"/>
</dbReference>
<gene>
    <name evidence="1" type="ORF">FB471_3056</name>
</gene>
<evidence type="ECO:0000313" key="1">
    <source>
        <dbReference type="EMBL" id="TQJ03300.1"/>
    </source>
</evidence>
<comment type="caution">
    <text evidence="1">The sequence shown here is derived from an EMBL/GenBank/DDBJ whole genome shotgun (WGS) entry which is preliminary data.</text>
</comment>
<evidence type="ECO:0000313" key="2">
    <source>
        <dbReference type="Proteomes" id="UP000320876"/>
    </source>
</evidence>
<proteinExistence type="predicted"/>
<name>A0A542DJP9_AMYCI</name>
<accession>A0A542DJP9</accession>
<organism evidence="1 2">
    <name type="scientific">Amycolatopsis cihanbeyliensis</name>
    <dbReference type="NCBI Taxonomy" id="1128664"/>
    <lineage>
        <taxon>Bacteria</taxon>
        <taxon>Bacillati</taxon>
        <taxon>Actinomycetota</taxon>
        <taxon>Actinomycetes</taxon>
        <taxon>Pseudonocardiales</taxon>
        <taxon>Pseudonocardiaceae</taxon>
        <taxon>Amycolatopsis</taxon>
    </lineage>
</organism>
<dbReference type="Proteomes" id="UP000320876">
    <property type="component" value="Unassembled WGS sequence"/>
</dbReference>
<dbReference type="AlphaFoldDB" id="A0A542DJP9"/>
<protein>
    <submittedName>
        <fullName evidence="1">Uncharacterized protein</fullName>
    </submittedName>
</protein>